<gene>
    <name evidence="1" type="ORF">LCGC14_0743340</name>
</gene>
<accession>A0A0F9TD79</accession>
<protein>
    <submittedName>
        <fullName evidence="1">Uncharacterized protein</fullName>
    </submittedName>
</protein>
<dbReference type="EMBL" id="LAZR01001763">
    <property type="protein sequence ID" value="KKN39463.1"/>
    <property type="molecule type" value="Genomic_DNA"/>
</dbReference>
<sequence>MGKYAQNTSVAVSKSKAEIEKTLTRYGAKEFAYGCGADMAMIGFVFEKRTIRITIILPPKEDFRYTAAQQERNESTIEKHWEQACRQRWRALALVIKAKLEAIESGIASLEDEFLAYTVLPGGSTVGQQLGGEINTIIETGKMSQLLLTGDK</sequence>
<organism evidence="1">
    <name type="scientific">marine sediment metagenome</name>
    <dbReference type="NCBI Taxonomy" id="412755"/>
    <lineage>
        <taxon>unclassified sequences</taxon>
        <taxon>metagenomes</taxon>
        <taxon>ecological metagenomes</taxon>
    </lineage>
</organism>
<reference evidence="1" key="1">
    <citation type="journal article" date="2015" name="Nature">
        <title>Complex archaea that bridge the gap between prokaryotes and eukaryotes.</title>
        <authorList>
            <person name="Spang A."/>
            <person name="Saw J.H."/>
            <person name="Jorgensen S.L."/>
            <person name="Zaremba-Niedzwiedzka K."/>
            <person name="Martijn J."/>
            <person name="Lind A.E."/>
            <person name="van Eijk R."/>
            <person name="Schleper C."/>
            <person name="Guy L."/>
            <person name="Ettema T.J."/>
        </authorList>
    </citation>
    <scope>NUCLEOTIDE SEQUENCE</scope>
</reference>
<evidence type="ECO:0000313" key="1">
    <source>
        <dbReference type="EMBL" id="KKN39463.1"/>
    </source>
</evidence>
<dbReference type="AlphaFoldDB" id="A0A0F9TD79"/>
<comment type="caution">
    <text evidence="1">The sequence shown here is derived from an EMBL/GenBank/DDBJ whole genome shotgun (WGS) entry which is preliminary data.</text>
</comment>
<name>A0A0F9TD79_9ZZZZ</name>
<proteinExistence type="predicted"/>